<dbReference type="Gene3D" id="1.20.5.1930">
    <property type="match status" value="1"/>
</dbReference>
<keyword evidence="5" id="KW-0547">Nucleotide-binding</keyword>
<dbReference type="InterPro" id="IPR050482">
    <property type="entry name" value="Sensor_HK_TwoCompSys"/>
</dbReference>
<evidence type="ECO:0000313" key="13">
    <source>
        <dbReference type="Proteomes" id="UP001235712"/>
    </source>
</evidence>
<dbReference type="InterPro" id="IPR036890">
    <property type="entry name" value="HATPase_C_sf"/>
</dbReference>
<dbReference type="CDD" id="cd16917">
    <property type="entry name" value="HATPase_UhpB-NarQ-NarX-like"/>
    <property type="match status" value="1"/>
</dbReference>
<feature type="transmembrane region" description="Helical" evidence="10">
    <location>
        <begin position="111"/>
        <end position="130"/>
    </location>
</feature>
<dbReference type="Gene3D" id="3.30.565.10">
    <property type="entry name" value="Histidine kinase-like ATPase, C-terminal domain"/>
    <property type="match status" value="1"/>
</dbReference>
<feature type="transmembrane region" description="Helical" evidence="10">
    <location>
        <begin position="23"/>
        <end position="47"/>
    </location>
</feature>
<keyword evidence="8" id="KW-0902">Two-component regulatory system</keyword>
<keyword evidence="10" id="KW-0472">Membrane</keyword>
<evidence type="ECO:0000313" key="12">
    <source>
        <dbReference type="EMBL" id="MDP9824962.1"/>
    </source>
</evidence>
<organism evidence="12 13">
    <name type="scientific">Kineosporia succinea</name>
    <dbReference type="NCBI Taxonomy" id="84632"/>
    <lineage>
        <taxon>Bacteria</taxon>
        <taxon>Bacillati</taxon>
        <taxon>Actinomycetota</taxon>
        <taxon>Actinomycetes</taxon>
        <taxon>Kineosporiales</taxon>
        <taxon>Kineosporiaceae</taxon>
        <taxon>Kineosporia</taxon>
    </lineage>
</organism>
<dbReference type="GO" id="GO:0016301">
    <property type="term" value="F:kinase activity"/>
    <property type="evidence" value="ECO:0007669"/>
    <property type="project" value="UniProtKB-KW"/>
</dbReference>
<evidence type="ECO:0000256" key="5">
    <source>
        <dbReference type="ARBA" id="ARBA00022741"/>
    </source>
</evidence>
<dbReference type="SUPFAM" id="SSF55874">
    <property type="entry name" value="ATPase domain of HSP90 chaperone/DNA topoisomerase II/histidine kinase"/>
    <property type="match status" value="1"/>
</dbReference>
<evidence type="ECO:0000256" key="3">
    <source>
        <dbReference type="ARBA" id="ARBA00022553"/>
    </source>
</evidence>
<sequence length="550" mass="58915">MAGLRRTAATWWRAVRGASRGRVVYECALMLFAALTNLSGVVFVNYTEVGSTELLLSLGTAAAALVLVPLRLVRPVTALVLGSVVSIPAGGTSLLISILSASTGYRAKKPLAIVFGYSVALACAICGVMAQTDPADFGPMGAPLFGLTLFAFMCVLPGAIAAMIAQRRLLVMTMHQRNIELHAERLLVAGQAQARERNRIAAELHDSLGHRLTLISMYAGGLSQNPTQNPTQNPAAAGARTPTTTSTVGIHEEDPRTRAVGLLRDTSSQAMTELRQILKVLHQDEPAAGGGRKLDEVEQTVEAARQTGTLIELVRVGQPRPLSLLAEHAGYRVVQEGITNALKHAGGAPVRVEVRYDDEALFIEVRNRAGRPHPGPSSGQGLHGLTERVRLAGGVLSQGPTDDGFRLGAMLPYEADVPAPGPAPASDFPPDLIRRSSRRQRIGFTAVVLALLVTLGSCVGWAATLPGTIPIEASVYQAVRVGDDRDRLRHLLPEEEVASTRTDEQGRTCETFLGDVTEQPDFEEYEITYEFCYSGDKLVSKQKVRTEGTP</sequence>
<dbReference type="RefSeq" id="WP_307238250.1">
    <property type="nucleotide sequence ID" value="NZ_JAUSQZ010000001.1"/>
</dbReference>
<feature type="transmembrane region" description="Helical" evidence="10">
    <location>
        <begin position="442"/>
        <end position="463"/>
    </location>
</feature>
<evidence type="ECO:0000256" key="10">
    <source>
        <dbReference type="SAM" id="Phobius"/>
    </source>
</evidence>
<name>A0ABT9NX15_9ACTN</name>
<feature type="transmembrane region" description="Helical" evidence="10">
    <location>
        <begin position="142"/>
        <end position="165"/>
    </location>
</feature>
<reference evidence="12 13" key="1">
    <citation type="submission" date="2023-07" db="EMBL/GenBank/DDBJ databases">
        <title>Sequencing the genomes of 1000 actinobacteria strains.</title>
        <authorList>
            <person name="Klenk H.-P."/>
        </authorList>
    </citation>
    <scope>NUCLEOTIDE SEQUENCE [LARGE SCALE GENOMIC DNA]</scope>
    <source>
        <strain evidence="12 13">DSM 44388</strain>
    </source>
</reference>
<dbReference type="Pfam" id="PF07730">
    <property type="entry name" value="HisKA_3"/>
    <property type="match status" value="1"/>
</dbReference>
<evidence type="ECO:0000256" key="6">
    <source>
        <dbReference type="ARBA" id="ARBA00022777"/>
    </source>
</evidence>
<evidence type="ECO:0000256" key="8">
    <source>
        <dbReference type="ARBA" id="ARBA00023012"/>
    </source>
</evidence>
<dbReference type="EC" id="2.7.13.3" evidence="2"/>
<evidence type="ECO:0000256" key="4">
    <source>
        <dbReference type="ARBA" id="ARBA00022679"/>
    </source>
</evidence>
<feature type="transmembrane region" description="Helical" evidence="10">
    <location>
        <begin position="78"/>
        <end position="99"/>
    </location>
</feature>
<feature type="compositionally biased region" description="Low complexity" evidence="9">
    <location>
        <begin position="235"/>
        <end position="247"/>
    </location>
</feature>
<evidence type="ECO:0000256" key="1">
    <source>
        <dbReference type="ARBA" id="ARBA00000085"/>
    </source>
</evidence>
<keyword evidence="6 12" id="KW-0418">Kinase</keyword>
<evidence type="ECO:0000256" key="9">
    <source>
        <dbReference type="SAM" id="MobiDB-lite"/>
    </source>
</evidence>
<feature type="region of interest" description="Disordered" evidence="9">
    <location>
        <begin position="225"/>
        <end position="249"/>
    </location>
</feature>
<evidence type="ECO:0000256" key="2">
    <source>
        <dbReference type="ARBA" id="ARBA00012438"/>
    </source>
</evidence>
<dbReference type="PANTHER" id="PTHR24421:SF10">
    <property type="entry name" value="NITRATE_NITRITE SENSOR PROTEIN NARQ"/>
    <property type="match status" value="1"/>
</dbReference>
<dbReference type="EMBL" id="JAUSQZ010000001">
    <property type="protein sequence ID" value="MDP9824962.1"/>
    <property type="molecule type" value="Genomic_DNA"/>
</dbReference>
<proteinExistence type="predicted"/>
<keyword evidence="4" id="KW-0808">Transferase</keyword>
<dbReference type="PANTHER" id="PTHR24421">
    <property type="entry name" value="NITRATE/NITRITE SENSOR PROTEIN NARX-RELATED"/>
    <property type="match status" value="1"/>
</dbReference>
<evidence type="ECO:0000259" key="11">
    <source>
        <dbReference type="Pfam" id="PF07730"/>
    </source>
</evidence>
<feature type="compositionally biased region" description="Polar residues" evidence="9">
    <location>
        <begin position="225"/>
        <end position="234"/>
    </location>
</feature>
<comment type="caution">
    <text evidence="12">The sequence shown here is derived from an EMBL/GenBank/DDBJ whole genome shotgun (WGS) entry which is preliminary data.</text>
</comment>
<evidence type="ECO:0000256" key="7">
    <source>
        <dbReference type="ARBA" id="ARBA00022840"/>
    </source>
</evidence>
<dbReference type="InterPro" id="IPR011712">
    <property type="entry name" value="Sig_transdc_His_kin_sub3_dim/P"/>
</dbReference>
<dbReference type="Proteomes" id="UP001235712">
    <property type="component" value="Unassembled WGS sequence"/>
</dbReference>
<feature type="domain" description="Signal transduction histidine kinase subgroup 3 dimerisation and phosphoacceptor" evidence="11">
    <location>
        <begin position="196"/>
        <end position="232"/>
    </location>
</feature>
<gene>
    <name evidence="12" type="ORF">J2S57_000711</name>
</gene>
<keyword evidence="10" id="KW-1133">Transmembrane helix</keyword>
<accession>A0ABT9NX15</accession>
<keyword evidence="7" id="KW-0067">ATP-binding</keyword>
<keyword evidence="13" id="KW-1185">Reference proteome</keyword>
<keyword evidence="3" id="KW-0597">Phosphoprotein</keyword>
<comment type="catalytic activity">
    <reaction evidence="1">
        <text>ATP + protein L-histidine = ADP + protein N-phospho-L-histidine.</text>
        <dbReference type="EC" id="2.7.13.3"/>
    </reaction>
</comment>
<protein>
    <recommendedName>
        <fullName evidence="2">histidine kinase</fullName>
        <ecNumber evidence="2">2.7.13.3</ecNumber>
    </recommendedName>
</protein>
<keyword evidence="10" id="KW-0812">Transmembrane</keyword>